<keyword evidence="6" id="KW-0472">Membrane</keyword>
<feature type="transmembrane region" description="Helical" evidence="6">
    <location>
        <begin position="288"/>
        <end position="307"/>
    </location>
</feature>
<dbReference type="OrthoDB" id="3853778at2"/>
<evidence type="ECO:0000313" key="9">
    <source>
        <dbReference type="EMBL" id="KUO22553.1"/>
    </source>
</evidence>
<keyword evidence="4" id="KW-0572">Peptidoglycan-anchor</keyword>
<name>A0A101V4W9_9ACTN</name>
<dbReference type="NCBIfam" id="TIGR01167">
    <property type="entry name" value="LPXTG_anchor"/>
    <property type="match status" value="1"/>
</dbReference>
<gene>
    <name evidence="9" type="ORF">AQJ91_02805</name>
</gene>
<dbReference type="NCBIfam" id="NF040603">
    <property type="entry name" value="choice_anch_P"/>
    <property type="match status" value="1"/>
</dbReference>
<evidence type="ECO:0000256" key="1">
    <source>
        <dbReference type="ARBA" id="ARBA00022512"/>
    </source>
</evidence>
<sequence length="311" mass="30690">MNGSNFRIPARRFATVATATALAAGPVALAGAGSAHATPDQGRASAVVLRTGLDVSLLNKTVNVPLAVSLNEVQAPQSAERTTLTARLNGVDGGQQFSVLDAEVASAKATVTDTKAEGRTDLAHAKVHVPGLPLLSLIEVGTVTSKATCEAGKTPVASSNLLGAVTVLGKKVTVTADGPTDVQVPGIGEVRLDLSKKETTSSTAAATALELEVSVNPLKLNVAEVTGTLTLAKATCEAPPAPEASSATPSSTAPGPDPAGDVQAQGEAQGAPAESGLAETGGSSTTPYIAGGALALLVAGGGAVALARRRS</sequence>
<organism evidence="9 10">
    <name type="scientific">Streptomyces dysideae</name>
    <dbReference type="NCBI Taxonomy" id="909626"/>
    <lineage>
        <taxon>Bacteria</taxon>
        <taxon>Bacillati</taxon>
        <taxon>Actinomycetota</taxon>
        <taxon>Actinomycetes</taxon>
        <taxon>Kitasatosporales</taxon>
        <taxon>Streptomycetaceae</taxon>
        <taxon>Streptomyces</taxon>
    </lineage>
</organism>
<keyword evidence="3 7" id="KW-0732">Signal</keyword>
<evidence type="ECO:0000256" key="3">
    <source>
        <dbReference type="ARBA" id="ARBA00022729"/>
    </source>
</evidence>
<keyword evidence="2" id="KW-0964">Secreted</keyword>
<feature type="domain" description="Gram-positive cocci surface proteins LPxTG" evidence="8">
    <location>
        <begin position="277"/>
        <end position="311"/>
    </location>
</feature>
<evidence type="ECO:0000256" key="4">
    <source>
        <dbReference type="ARBA" id="ARBA00023088"/>
    </source>
</evidence>
<evidence type="ECO:0000256" key="5">
    <source>
        <dbReference type="SAM" id="MobiDB-lite"/>
    </source>
</evidence>
<keyword evidence="6" id="KW-0812">Transmembrane</keyword>
<dbReference type="NCBIfam" id="NF041527">
    <property type="entry name" value="SCO1860_LAETG"/>
    <property type="match status" value="1"/>
</dbReference>
<evidence type="ECO:0000256" key="6">
    <source>
        <dbReference type="SAM" id="Phobius"/>
    </source>
</evidence>
<dbReference type="PROSITE" id="PS50847">
    <property type="entry name" value="GRAM_POS_ANCHORING"/>
    <property type="match status" value="1"/>
</dbReference>
<accession>A0A101V4W9</accession>
<protein>
    <recommendedName>
        <fullName evidence="8">Gram-positive cocci surface proteins LPxTG domain-containing protein</fullName>
    </recommendedName>
</protein>
<feature type="signal peptide" evidence="7">
    <location>
        <begin position="1"/>
        <end position="37"/>
    </location>
</feature>
<dbReference type="InterPro" id="IPR019931">
    <property type="entry name" value="LPXTG_anchor"/>
</dbReference>
<feature type="region of interest" description="Disordered" evidence="5">
    <location>
        <begin position="236"/>
        <end position="284"/>
    </location>
</feature>
<dbReference type="EMBL" id="LMXB01000013">
    <property type="protein sequence ID" value="KUO22553.1"/>
    <property type="molecule type" value="Genomic_DNA"/>
</dbReference>
<dbReference type="RefSeq" id="WP_067015697.1">
    <property type="nucleotide sequence ID" value="NZ_KQ949075.1"/>
</dbReference>
<dbReference type="STRING" id="909626.AQJ91_02805"/>
<feature type="chain" id="PRO_5007108774" description="Gram-positive cocci surface proteins LPxTG domain-containing protein" evidence="7">
    <location>
        <begin position="38"/>
        <end position="311"/>
    </location>
</feature>
<evidence type="ECO:0000256" key="2">
    <source>
        <dbReference type="ARBA" id="ARBA00022525"/>
    </source>
</evidence>
<dbReference type="AlphaFoldDB" id="A0A101V4W9"/>
<reference evidence="9 10" key="1">
    <citation type="submission" date="2015-10" db="EMBL/GenBank/DDBJ databases">
        <title>Draft genome sequence of Streptomyces sp. RV15, isolated from a marine sponge.</title>
        <authorList>
            <person name="Ruckert C."/>
            <person name="Abdelmohsen U.R."/>
            <person name="Winkler A."/>
            <person name="Hentschel U."/>
            <person name="Kalinowski J."/>
            <person name="Kampfer P."/>
            <person name="Glaeser S."/>
        </authorList>
    </citation>
    <scope>NUCLEOTIDE SEQUENCE [LARGE SCALE GENOMIC DNA]</scope>
    <source>
        <strain evidence="9 10">RV15</strain>
    </source>
</reference>
<keyword evidence="6" id="KW-1133">Transmembrane helix</keyword>
<keyword evidence="1" id="KW-0134">Cell wall</keyword>
<dbReference type="InterPro" id="IPR048202">
    <property type="entry name" value="SCO1860-like"/>
</dbReference>
<comment type="caution">
    <text evidence="9">The sequence shown here is derived from an EMBL/GenBank/DDBJ whole genome shotgun (WGS) entry which is preliminary data.</text>
</comment>
<evidence type="ECO:0000313" key="10">
    <source>
        <dbReference type="Proteomes" id="UP000053260"/>
    </source>
</evidence>
<evidence type="ECO:0000256" key="7">
    <source>
        <dbReference type="SAM" id="SignalP"/>
    </source>
</evidence>
<keyword evidence="10" id="KW-1185">Reference proteome</keyword>
<evidence type="ECO:0000259" key="8">
    <source>
        <dbReference type="PROSITE" id="PS50847"/>
    </source>
</evidence>
<feature type="compositionally biased region" description="Low complexity" evidence="5">
    <location>
        <begin position="243"/>
        <end position="274"/>
    </location>
</feature>
<dbReference type="Proteomes" id="UP000053260">
    <property type="component" value="Unassembled WGS sequence"/>
</dbReference>
<dbReference type="NCBIfam" id="NF041528">
    <property type="entry name" value="strep_LAETG"/>
    <property type="match status" value="1"/>
</dbReference>
<proteinExistence type="predicted"/>